<protein>
    <submittedName>
        <fullName evidence="2">Uncharacterized protein</fullName>
    </submittedName>
</protein>
<name>A0ABT9C9Y6_9BACL</name>
<keyword evidence="1" id="KW-0812">Transmembrane</keyword>
<keyword evidence="1" id="KW-0472">Membrane</keyword>
<dbReference type="EMBL" id="JAUQTB010000002">
    <property type="protein sequence ID" value="MDO7906052.1"/>
    <property type="molecule type" value="Genomic_DNA"/>
</dbReference>
<reference evidence="2 3" key="1">
    <citation type="submission" date="2023-07" db="EMBL/GenBank/DDBJ databases">
        <title>Paenibacillus sp. JX-17 nov. isolated from soil.</title>
        <authorList>
            <person name="Wan Y."/>
            <person name="Liu B."/>
        </authorList>
    </citation>
    <scope>NUCLEOTIDE SEQUENCE [LARGE SCALE GENOMIC DNA]</scope>
    <source>
        <strain evidence="2 3">JX-17</strain>
    </source>
</reference>
<comment type="caution">
    <text evidence="2">The sequence shown here is derived from an EMBL/GenBank/DDBJ whole genome shotgun (WGS) entry which is preliminary data.</text>
</comment>
<sequence length="147" mass="15673">MQRSNIILAALGALAAAVVGGILWAAIAIMTDYELGLVAWAIGGLTGYAVVLLSGKRTTAAHQLIAVVASLIGIVLGKYFIFSYVLNDGMEGMFDSDIITMFQENISEFFGAMDIVFVILAVLTAWQLPAKYAKSRQSQQPASTPVE</sequence>
<feature type="transmembrane region" description="Helical" evidence="1">
    <location>
        <begin position="65"/>
        <end position="86"/>
    </location>
</feature>
<dbReference type="RefSeq" id="WP_305023230.1">
    <property type="nucleotide sequence ID" value="NZ_JAUQTB010000002.1"/>
</dbReference>
<gene>
    <name evidence="2" type="ORF">Q5741_06420</name>
</gene>
<keyword evidence="1" id="KW-1133">Transmembrane helix</keyword>
<evidence type="ECO:0000256" key="1">
    <source>
        <dbReference type="SAM" id="Phobius"/>
    </source>
</evidence>
<proteinExistence type="predicted"/>
<accession>A0ABT9C9Y6</accession>
<evidence type="ECO:0000313" key="3">
    <source>
        <dbReference type="Proteomes" id="UP001240171"/>
    </source>
</evidence>
<evidence type="ECO:0000313" key="2">
    <source>
        <dbReference type="EMBL" id="MDO7906052.1"/>
    </source>
</evidence>
<dbReference type="Proteomes" id="UP001240171">
    <property type="component" value="Unassembled WGS sequence"/>
</dbReference>
<feature type="transmembrane region" description="Helical" evidence="1">
    <location>
        <begin position="35"/>
        <end position="53"/>
    </location>
</feature>
<keyword evidence="3" id="KW-1185">Reference proteome</keyword>
<feature type="transmembrane region" description="Helical" evidence="1">
    <location>
        <begin position="106"/>
        <end position="126"/>
    </location>
</feature>
<organism evidence="2 3">
    <name type="scientific">Paenibacillus lacisoli</name>
    <dbReference type="NCBI Taxonomy" id="3064525"/>
    <lineage>
        <taxon>Bacteria</taxon>
        <taxon>Bacillati</taxon>
        <taxon>Bacillota</taxon>
        <taxon>Bacilli</taxon>
        <taxon>Bacillales</taxon>
        <taxon>Paenibacillaceae</taxon>
        <taxon>Paenibacillus</taxon>
    </lineage>
</organism>